<dbReference type="SUPFAM" id="SSF103506">
    <property type="entry name" value="Mitochondrial carrier"/>
    <property type="match status" value="1"/>
</dbReference>
<organism evidence="26 27">
    <name type="scientific">Scophthalmus maximus</name>
    <name type="common">Turbot</name>
    <name type="synonym">Psetta maxima</name>
    <dbReference type="NCBI Taxonomy" id="52904"/>
    <lineage>
        <taxon>Eukaryota</taxon>
        <taxon>Metazoa</taxon>
        <taxon>Chordata</taxon>
        <taxon>Craniata</taxon>
        <taxon>Vertebrata</taxon>
        <taxon>Euteleostomi</taxon>
        <taxon>Actinopterygii</taxon>
        <taxon>Neopterygii</taxon>
        <taxon>Teleostei</taxon>
        <taxon>Neoteleostei</taxon>
        <taxon>Acanthomorphata</taxon>
        <taxon>Carangaria</taxon>
        <taxon>Pleuronectiformes</taxon>
        <taxon>Pleuronectoidei</taxon>
        <taxon>Scophthalmidae</taxon>
        <taxon>Scophthalmus</taxon>
    </lineage>
</organism>
<dbReference type="GO" id="GO:0031122">
    <property type="term" value="P:cytoplasmic microtubule organization"/>
    <property type="evidence" value="ECO:0007669"/>
    <property type="project" value="TreeGrafter"/>
</dbReference>
<feature type="region of interest" description="Disordered" evidence="24">
    <location>
        <begin position="435"/>
        <end position="516"/>
    </location>
</feature>
<dbReference type="InterPro" id="IPR026179">
    <property type="entry name" value="Slain"/>
</dbReference>
<dbReference type="GO" id="GO:0005634">
    <property type="term" value="C:nucleus"/>
    <property type="evidence" value="ECO:0007669"/>
    <property type="project" value="UniProtKB-SubCell"/>
</dbReference>
<keyword evidence="13" id="KW-0805">Transcription regulation</keyword>
<comment type="similarity">
    <text evidence="5">Belongs to the krueppel C2H2-type zinc-finger protein family.</text>
</comment>
<evidence type="ECO:0000256" key="12">
    <source>
        <dbReference type="ARBA" id="ARBA00022843"/>
    </source>
</evidence>
<feature type="compositionally biased region" description="Low complexity" evidence="24">
    <location>
        <begin position="681"/>
        <end position="701"/>
    </location>
</feature>
<keyword evidence="16 23" id="KW-0472">Membrane</keyword>
<feature type="repeat" description="Solcar" evidence="23">
    <location>
        <begin position="111"/>
        <end position="197"/>
    </location>
</feature>
<evidence type="ECO:0000259" key="25">
    <source>
        <dbReference type="PROSITE" id="PS50157"/>
    </source>
</evidence>
<comment type="subunit">
    <text evidence="20">Interacts with PHF8.</text>
</comment>
<comment type="caution">
    <text evidence="26">The sequence shown here is derived from an EMBL/GenBank/DDBJ whole genome shotgun (WGS) entry which is preliminary data.</text>
</comment>
<gene>
    <name evidence="26" type="ORF">F2P81_007703</name>
</gene>
<evidence type="ECO:0000313" key="26">
    <source>
        <dbReference type="EMBL" id="KAF0039468.1"/>
    </source>
</evidence>
<feature type="region of interest" description="Disordered" evidence="24">
    <location>
        <begin position="340"/>
        <end position="378"/>
    </location>
</feature>
<evidence type="ECO:0000256" key="22">
    <source>
        <dbReference type="PROSITE-ProRule" id="PRU00042"/>
    </source>
</evidence>
<evidence type="ECO:0000256" key="19">
    <source>
        <dbReference type="ARBA" id="ARBA00059295"/>
    </source>
</evidence>
<dbReference type="Pfam" id="PF15301">
    <property type="entry name" value="SLAIN"/>
    <property type="match status" value="1"/>
</dbReference>
<feature type="domain" description="C2H2-type" evidence="25">
    <location>
        <begin position="1389"/>
        <end position="1417"/>
    </location>
</feature>
<keyword evidence="6" id="KW-1017">Isopeptide bond</keyword>
<evidence type="ECO:0000256" key="16">
    <source>
        <dbReference type="ARBA" id="ARBA00023136"/>
    </source>
</evidence>
<feature type="domain" description="C2H2-type" evidence="25">
    <location>
        <begin position="1269"/>
        <end position="1301"/>
    </location>
</feature>
<dbReference type="GO" id="GO:0007020">
    <property type="term" value="P:microtubule nucleation"/>
    <property type="evidence" value="ECO:0007669"/>
    <property type="project" value="TreeGrafter"/>
</dbReference>
<evidence type="ECO:0000256" key="11">
    <source>
        <dbReference type="ARBA" id="ARBA00022833"/>
    </source>
</evidence>
<evidence type="ECO:0000256" key="3">
    <source>
        <dbReference type="ARBA" id="ARBA00006375"/>
    </source>
</evidence>
<keyword evidence="14" id="KW-0175">Coiled coil</keyword>
<protein>
    <recommendedName>
        <fullName evidence="21">Zinc finger protein 711</fullName>
    </recommendedName>
</protein>
<dbReference type="PROSITE" id="PS00028">
    <property type="entry name" value="ZINC_FINGER_C2H2_1"/>
    <property type="match status" value="6"/>
</dbReference>
<comment type="similarity">
    <text evidence="3">Belongs to the mitochondrial carrier (TC 2.A.29) family.</text>
</comment>
<dbReference type="Gene3D" id="1.50.40.10">
    <property type="entry name" value="Mitochondrial carrier domain"/>
    <property type="match status" value="1"/>
</dbReference>
<dbReference type="EMBL" id="VEVO01000007">
    <property type="protein sequence ID" value="KAF0039468.1"/>
    <property type="molecule type" value="Genomic_DNA"/>
</dbReference>
<dbReference type="Pfam" id="PF00096">
    <property type="entry name" value="zf-C2H2"/>
    <property type="match status" value="4"/>
</dbReference>
<feature type="domain" description="C2H2-type" evidence="25">
    <location>
        <begin position="1446"/>
        <end position="1474"/>
    </location>
</feature>
<feature type="compositionally biased region" description="Acidic residues" evidence="24">
    <location>
        <begin position="1163"/>
        <end position="1177"/>
    </location>
</feature>
<feature type="domain" description="C2H2-type" evidence="25">
    <location>
        <begin position="1475"/>
        <end position="1502"/>
    </location>
</feature>
<evidence type="ECO:0000256" key="17">
    <source>
        <dbReference type="ARBA" id="ARBA00023163"/>
    </source>
</evidence>
<dbReference type="PANTHER" id="PTHR22406:SF5">
    <property type="entry name" value="SLAIN MOTIF-CONTAINING PROTEIN-LIKE"/>
    <property type="match status" value="1"/>
</dbReference>
<evidence type="ECO:0000256" key="14">
    <source>
        <dbReference type="ARBA" id="ARBA00023054"/>
    </source>
</evidence>
<dbReference type="GO" id="GO:0003677">
    <property type="term" value="F:DNA binding"/>
    <property type="evidence" value="ECO:0007669"/>
    <property type="project" value="UniProtKB-KW"/>
</dbReference>
<dbReference type="SMART" id="SM00355">
    <property type="entry name" value="ZnF_C2H2"/>
    <property type="match status" value="12"/>
</dbReference>
<keyword evidence="15" id="KW-0238">DNA-binding</keyword>
<sequence>MTQSPDSKPDEGGPGHSMVRFHSFLHGGTSSLLSTIPTLVVFPVYKTVFRQQIHNDPVHQAVGQLYKEGPVKLYRGVAPPLLMRTLNGTLLFGLQDTIFCQLSLSSQNIISTSALPALAGFGAGVVEAVVFTPFERVQNVLQNGQNDRHLPTLQSVLVRLKAQRPALGYYRAFLPIAARNALGSSLYFGLKGPVYAVVEGQGLSPLASSFVSGALTSMAISLALYPLSVLVANMQAQNYSKMSDQSPVVDEVKQFKKGDLKGVKTVEKNIRPTAEGLCQKRVQICGTFLIKVTEFLYGKCRILRFEWFSRAVCRTHFQFHTCYKKRLMSRSMVVPDSASLVPLPDNGAPTGLTESSKSGCEEEEEEEEGGRDPAGVELEEVRKLQELVRRLEVQNETLRNRGSKTIIHRGASDPTAAANINERLTSPRLRLEHSFELSPPQDSSSASSSEEMSPLPVNNRLQGDEEEEDRGPRGGFLTLTCSNGAGESPGQSQTPESPSQESYESETLAGSDSGVDQTALDEVDVLDLEDECAEVEDEDSWLYVSPKKQVAEPGPESPLKWCRQVLDHRSPETEMACRTLINRLDQSTRWRNMYSSPSAEGGSAGSGLISPGYHKSTNKSLLTCGSSGVTNMQSALSSQSSIDSELSTSDDSISMGYKLQDLTDVQIMARLQEESLRQDYASSSATASRRSSTASLQSLRRGGTYSDQEFDTYSLEDEEDEFCSTPQGRNRFTPSPLGSPRCLSPSTSNHGQEYSSRLGAPRTRTPRRSLQGPSAELLKFAKSEEELRHSMPNLAPRTSLRSLEAVRNSRSMEANLQSSGNRMSHLTHSPSTVAGMGGLAHIDGEHIVVSVPEGMLLSDVMTDEGILLEHGLEVEGLETHVVHGLETEVVEGLETEVVESLHADVDVLDEEGLQTHVVELEAQVVEDLEGEVEIEGLEAQVVEGLETEVDVEDLEAHVVEGLEEEVEVEGLEAEVVEGLEVDVESLQSQGVEAHEMSNEDMVTSEHSVIMPDNILGTEVAIEETLDHHHHHHHVLTSDLIQDSNHHHDDMPDQVFVAELLSEHQDNTLDHQLVSEGLMVTEDGSETIIHEQLPTEAVTLQTDEDDDARSSSEDYLMISCGTEVITEDDYQNGHPDLEAASSGRLGVGRDKMVYMAVKNHPKEEEDDDEDDTDEDDDDDISITIDQVKNGAATPFLQIREGLGANRTLKPKAKRKKKGDARQCQTAVIIGPDGMPLTVYPCHLCGKKFRSRGFLKCHMKNHPNHLLKKKYQCTDCDFTTNKKVSFHNHLESHKLLSHNSERSPEYTEYTRRYHESSPLGSDKLIVKDREPKLHHCKYCDYETAEQGLLNRHLLAVHSKNFAHVCVECAKGFRHPSELKKHMRTHTGEKPYHCPHCEFRCADQSNLKTHIKSKHGADLPFKCSHCPQAYADARELQRHIEMVQGHKTHQCPHCEHKSTNSSDLKRHIISVHTKDFPHQCDVCEKGFHRPSELKKHAETHKGNKLHQCRHCNFNAPDTFTLSRHILSLHTKDLPFKCKRCRRGFRQPAELKKHMKTHSGRKVYQCQYCEYNSTDASGFKRHVISIHTKDYPHRCDYCTKGFRRPSEKSQHIARHHKDMLM</sequence>
<evidence type="ECO:0000313" key="27">
    <source>
        <dbReference type="Proteomes" id="UP000438429"/>
    </source>
</evidence>
<accession>A0A6A4T560</accession>
<evidence type="ECO:0000256" key="7">
    <source>
        <dbReference type="ARBA" id="ARBA00022692"/>
    </source>
</evidence>
<comment type="subcellular location">
    <subcellularLocation>
        <location evidence="2">Membrane</location>
        <topology evidence="2">Multi-pass membrane protein</topology>
    </subcellularLocation>
    <subcellularLocation>
        <location evidence="1">Nucleus</location>
    </subcellularLocation>
</comment>
<comment type="similarity">
    <text evidence="4">Belongs to the SLAIN motif-containing family.</text>
</comment>
<keyword evidence="7 23" id="KW-0812">Transmembrane</keyword>
<feature type="domain" description="C2H2-type" evidence="25">
    <location>
        <begin position="1532"/>
        <end position="1559"/>
    </location>
</feature>
<keyword evidence="18" id="KW-0539">Nucleus</keyword>
<feature type="compositionally biased region" description="Low complexity" evidence="24">
    <location>
        <begin position="488"/>
        <end position="506"/>
    </location>
</feature>
<feature type="domain" description="C2H2-type" evidence="25">
    <location>
        <begin position="1560"/>
        <end position="1588"/>
    </location>
</feature>
<dbReference type="InterPro" id="IPR006794">
    <property type="entry name" value="Transcrp_activ_Zfx/Zfy-dom"/>
</dbReference>
<reference evidence="26 27" key="1">
    <citation type="submission" date="2019-06" db="EMBL/GenBank/DDBJ databases">
        <title>Draft genomes of female and male turbot (Scophthalmus maximus).</title>
        <authorList>
            <person name="Xu H."/>
            <person name="Xu X.-W."/>
            <person name="Shao C."/>
            <person name="Chen S."/>
        </authorList>
    </citation>
    <scope>NUCLEOTIDE SEQUENCE [LARGE SCALE GENOMIC DNA]</scope>
    <source>
        <strain evidence="26">Ysfricsl-2016a</strain>
        <tissue evidence="26">Blood</tissue>
    </source>
</reference>
<evidence type="ECO:0000256" key="2">
    <source>
        <dbReference type="ARBA" id="ARBA00004141"/>
    </source>
</evidence>
<evidence type="ECO:0000256" key="8">
    <source>
        <dbReference type="ARBA" id="ARBA00022723"/>
    </source>
</evidence>
<dbReference type="GO" id="GO:0008270">
    <property type="term" value="F:zinc ion binding"/>
    <property type="evidence" value="ECO:0007669"/>
    <property type="project" value="UniProtKB-KW"/>
</dbReference>
<feature type="compositionally biased region" description="Polar residues" evidence="24">
    <location>
        <begin position="724"/>
        <end position="733"/>
    </location>
</feature>
<keyword evidence="17" id="KW-0804">Transcription</keyword>
<dbReference type="InterPro" id="IPR013087">
    <property type="entry name" value="Znf_C2H2_type"/>
</dbReference>
<dbReference type="InterPro" id="IPR023395">
    <property type="entry name" value="MCP_dom_sf"/>
</dbReference>
<keyword evidence="11" id="KW-0862">Zinc</keyword>
<proteinExistence type="inferred from homology"/>
<dbReference type="PANTHER" id="PTHR22406">
    <property type="entry name" value="NASCENT POLYPEPTIDE-ASSOCIATED COMPLEX SUBUNIT ALPHA, MUSCLE-SPECIFIC FORM"/>
    <property type="match status" value="1"/>
</dbReference>
<feature type="region of interest" description="Disordered" evidence="24">
    <location>
        <begin position="1158"/>
        <end position="1177"/>
    </location>
</feature>
<dbReference type="GO" id="GO:0006355">
    <property type="term" value="P:regulation of DNA-templated transcription"/>
    <property type="evidence" value="ECO:0007669"/>
    <property type="project" value="InterPro"/>
</dbReference>
<dbReference type="FunFam" id="3.30.160.60:FF:000209">
    <property type="entry name" value="Zinc finger protein 711"/>
    <property type="match status" value="3"/>
</dbReference>
<dbReference type="SUPFAM" id="SSF57667">
    <property type="entry name" value="beta-beta-alpha zinc fingers"/>
    <property type="match status" value="6"/>
</dbReference>
<feature type="domain" description="C2H2-type" evidence="25">
    <location>
        <begin position="1418"/>
        <end position="1445"/>
    </location>
</feature>
<dbReference type="InterPro" id="IPR036236">
    <property type="entry name" value="Znf_C2H2_sf"/>
</dbReference>
<dbReference type="FunFam" id="3.30.160.60:FF:000179">
    <property type="entry name" value="Zinc finger protein 711"/>
    <property type="match status" value="1"/>
</dbReference>
<keyword evidence="12" id="KW-0832">Ubl conjugation</keyword>
<keyword evidence="9" id="KW-0677">Repeat</keyword>
<evidence type="ECO:0000256" key="15">
    <source>
        <dbReference type="ARBA" id="ARBA00023125"/>
    </source>
</evidence>
<comment type="function">
    <text evidence="19">Transcription regulator required for brain development. Probably acts as a transcription factor that binds to the promoter of target genes and recruits PHF8 histone demethylase, leading to activated expression of genes involved in neuron development, such as KDM5C. May compete with transcription factor ARX for activation of expression of KDM5C.</text>
</comment>
<dbReference type="PROSITE" id="PS50920">
    <property type="entry name" value="SOLCAR"/>
    <property type="match status" value="2"/>
</dbReference>
<evidence type="ECO:0000256" key="10">
    <source>
        <dbReference type="ARBA" id="ARBA00022771"/>
    </source>
</evidence>
<dbReference type="PROSITE" id="PS50157">
    <property type="entry name" value="ZINC_FINGER_C2H2_2"/>
    <property type="match status" value="9"/>
</dbReference>
<name>A0A6A4T560_SCOMX</name>
<feature type="repeat" description="Solcar" evidence="23">
    <location>
        <begin position="22"/>
        <end position="101"/>
    </location>
</feature>
<feature type="domain" description="C2H2-type" evidence="25">
    <location>
        <begin position="1361"/>
        <end position="1388"/>
    </location>
</feature>
<evidence type="ECO:0000256" key="4">
    <source>
        <dbReference type="ARBA" id="ARBA00006652"/>
    </source>
</evidence>
<feature type="domain" description="C2H2-type" evidence="25">
    <location>
        <begin position="1238"/>
        <end position="1268"/>
    </location>
</feature>
<dbReference type="FunFam" id="3.30.160.60:FF:000054">
    <property type="entry name" value="Zinc finger protein 711"/>
    <property type="match status" value="1"/>
</dbReference>
<dbReference type="FunFam" id="3.30.160.60:FF:000170">
    <property type="entry name" value="Zinc finger protein 711 isoform X2"/>
    <property type="match status" value="1"/>
</dbReference>
<dbReference type="Pfam" id="PF00153">
    <property type="entry name" value="Mito_carr"/>
    <property type="match status" value="1"/>
</dbReference>
<evidence type="ECO:0000256" key="13">
    <source>
        <dbReference type="ARBA" id="ARBA00023015"/>
    </source>
</evidence>
<feature type="compositionally biased region" description="Polar residues" evidence="24">
    <location>
        <begin position="744"/>
        <end position="755"/>
    </location>
</feature>
<dbReference type="Proteomes" id="UP000438429">
    <property type="component" value="Unassembled WGS sequence"/>
</dbReference>
<dbReference type="GO" id="GO:0035371">
    <property type="term" value="C:microtubule plus-end"/>
    <property type="evidence" value="ECO:0007669"/>
    <property type="project" value="TreeGrafter"/>
</dbReference>
<dbReference type="Gene3D" id="3.30.160.60">
    <property type="entry name" value="Classic Zinc Finger"/>
    <property type="match status" value="7"/>
</dbReference>
<dbReference type="InterPro" id="IPR018108">
    <property type="entry name" value="MCP_transmembrane"/>
</dbReference>
<dbReference type="GO" id="GO:0016020">
    <property type="term" value="C:membrane"/>
    <property type="evidence" value="ECO:0007669"/>
    <property type="project" value="UniProtKB-SubCell"/>
</dbReference>
<evidence type="ECO:0000256" key="6">
    <source>
        <dbReference type="ARBA" id="ARBA00022499"/>
    </source>
</evidence>
<keyword evidence="10 22" id="KW-0863">Zinc-finger</keyword>
<keyword evidence="8" id="KW-0479">Metal-binding</keyword>
<feature type="compositionally biased region" description="Acidic residues" evidence="24">
    <location>
        <begin position="708"/>
        <end position="722"/>
    </location>
</feature>
<evidence type="ECO:0000256" key="21">
    <source>
        <dbReference type="ARBA" id="ARBA00069176"/>
    </source>
</evidence>
<dbReference type="GO" id="GO:0031116">
    <property type="term" value="P:positive regulation of microtubule polymerization"/>
    <property type="evidence" value="ECO:0007669"/>
    <property type="project" value="TreeGrafter"/>
</dbReference>
<evidence type="ECO:0000256" key="9">
    <source>
        <dbReference type="ARBA" id="ARBA00022737"/>
    </source>
</evidence>
<evidence type="ECO:0000256" key="1">
    <source>
        <dbReference type="ARBA" id="ARBA00004123"/>
    </source>
</evidence>
<evidence type="ECO:0000256" key="24">
    <source>
        <dbReference type="SAM" id="MobiDB-lite"/>
    </source>
</evidence>
<feature type="region of interest" description="Disordered" evidence="24">
    <location>
        <begin position="680"/>
        <end position="772"/>
    </location>
</feature>
<evidence type="ECO:0000256" key="20">
    <source>
        <dbReference type="ARBA" id="ARBA00061745"/>
    </source>
</evidence>
<evidence type="ECO:0000256" key="5">
    <source>
        <dbReference type="ARBA" id="ARBA00006991"/>
    </source>
</evidence>
<feature type="compositionally biased region" description="Low complexity" evidence="24">
    <location>
        <begin position="436"/>
        <end position="454"/>
    </location>
</feature>
<dbReference type="Pfam" id="PF04704">
    <property type="entry name" value="Zfx_Zfy_act"/>
    <property type="match status" value="3"/>
</dbReference>
<evidence type="ECO:0000256" key="18">
    <source>
        <dbReference type="ARBA" id="ARBA00023242"/>
    </source>
</evidence>
<evidence type="ECO:0000256" key="23">
    <source>
        <dbReference type="PROSITE-ProRule" id="PRU00282"/>
    </source>
</evidence>